<keyword evidence="2" id="KW-1185">Reference proteome</keyword>
<protein>
    <submittedName>
        <fullName evidence="1">Uncharacterized protein</fullName>
    </submittedName>
</protein>
<dbReference type="RefSeq" id="WP_280763272.1">
    <property type="nucleotide sequence ID" value="NZ_JARXVC010000017.1"/>
</dbReference>
<comment type="caution">
    <text evidence="1">The sequence shown here is derived from an EMBL/GenBank/DDBJ whole genome shotgun (WGS) entry which is preliminary data.</text>
</comment>
<proteinExistence type="predicted"/>
<gene>
    <name evidence="1" type="ORF">M2280_005274</name>
</gene>
<evidence type="ECO:0000313" key="2">
    <source>
        <dbReference type="Proteomes" id="UP001160334"/>
    </source>
</evidence>
<name>A0ABT6MI75_9NOCA</name>
<reference evidence="1 2" key="1">
    <citation type="submission" date="2023-04" db="EMBL/GenBank/DDBJ databases">
        <title>Forest soil microbial communities from Buena Vista Peninsula, Colon Province, Panama.</title>
        <authorList>
            <person name="Bouskill N."/>
        </authorList>
    </citation>
    <scope>NUCLEOTIDE SEQUENCE [LARGE SCALE GENOMIC DNA]</scope>
    <source>
        <strain evidence="1 2">CFH S0262</strain>
    </source>
</reference>
<evidence type="ECO:0000313" key="1">
    <source>
        <dbReference type="EMBL" id="MDH6284023.1"/>
    </source>
</evidence>
<accession>A0ABT6MI75</accession>
<sequence>MTIRDYLPHTSTRLAMVYLDDRRPFRAYWPIRNTQLIGGKTWALSFIKYSTQKPVEIKGDQA</sequence>
<dbReference type="EMBL" id="JARXVC010000017">
    <property type="protein sequence ID" value="MDH6284023.1"/>
    <property type="molecule type" value="Genomic_DNA"/>
</dbReference>
<dbReference type="Proteomes" id="UP001160334">
    <property type="component" value="Unassembled WGS sequence"/>
</dbReference>
<organism evidence="1 2">
    <name type="scientific">Prescottella agglutinans</name>
    <dbReference type="NCBI Taxonomy" id="1644129"/>
    <lineage>
        <taxon>Bacteria</taxon>
        <taxon>Bacillati</taxon>
        <taxon>Actinomycetota</taxon>
        <taxon>Actinomycetes</taxon>
        <taxon>Mycobacteriales</taxon>
        <taxon>Nocardiaceae</taxon>
        <taxon>Prescottella</taxon>
    </lineage>
</organism>